<keyword evidence="6" id="KW-1185">Reference proteome</keyword>
<dbReference type="InterPro" id="IPR029044">
    <property type="entry name" value="Nucleotide-diphossugar_trans"/>
</dbReference>
<name>A0ABS7KSZ7_CLOSR</name>
<dbReference type="GO" id="GO:0016757">
    <property type="term" value="F:glycosyltransferase activity"/>
    <property type="evidence" value="ECO:0007669"/>
    <property type="project" value="UniProtKB-KW"/>
</dbReference>
<sequence length="271" mass="31509">MDKYSVLMSIYEKEKPEYLIESLDSIINQTVPPDEIILVEDGPLNNVLYKTIDKYLNDHDILKVIKSSNNVGLGRALNLGLINCKNELIARMDTDDIAMKNRCEKQLIVFNNHNDLAIVGAAIDEFYENSDNIISTRVVPEFNKDIYNFSKRRSAFNHPVVMYKKSEVLRVGGYRDLRRNQDVDLFGRMLFNGCKAYNLQESLLLFRANKSLKKRRKSWENTKSYINVIYRFWKKGYSSLGDLCIVCISQIGMFLCPIKIQSLIYSKYLRK</sequence>
<dbReference type="InterPro" id="IPR001173">
    <property type="entry name" value="Glyco_trans_2-like"/>
</dbReference>
<dbReference type="SUPFAM" id="SSF53448">
    <property type="entry name" value="Nucleotide-diphospho-sugar transferases"/>
    <property type="match status" value="1"/>
</dbReference>
<evidence type="ECO:0000313" key="6">
    <source>
        <dbReference type="Proteomes" id="UP001299068"/>
    </source>
</evidence>
<feature type="domain" description="Glycosyltransferase 2-like" evidence="4">
    <location>
        <begin position="5"/>
        <end position="157"/>
    </location>
</feature>
<reference evidence="5 6" key="1">
    <citation type="journal article" date="2021" name="Cell Host Microbe">
        <title>in vivo commensal control of Clostridioides difficile virulence.</title>
        <authorList>
            <person name="Girinathan B.P."/>
            <person name="Dibenedetto N."/>
            <person name="Worley J.N."/>
            <person name="Peltier J."/>
            <person name="Arrieta-Ortiz M.L."/>
            <person name="Rupa Christinal Immanuel S."/>
            <person name="Lavin R."/>
            <person name="Delaney M.L."/>
            <person name="Cummins C."/>
            <person name="Hoffmann M."/>
            <person name="Luo Y."/>
            <person name="Gonzalez-Escalona N."/>
            <person name="Allard M."/>
            <person name="Onderdonk A.B."/>
            <person name="Gerber G.K."/>
            <person name="Sonenshein A.L."/>
            <person name="Baliga N."/>
            <person name="Dupuy B."/>
            <person name="Bry L."/>
        </authorList>
    </citation>
    <scope>NUCLEOTIDE SEQUENCE [LARGE SCALE GENOMIC DNA]</scope>
    <source>
        <strain evidence="5 6">DSM 599</strain>
    </source>
</reference>
<evidence type="ECO:0000256" key="2">
    <source>
        <dbReference type="ARBA" id="ARBA00022676"/>
    </source>
</evidence>
<dbReference type="PANTHER" id="PTHR43685">
    <property type="entry name" value="GLYCOSYLTRANSFERASE"/>
    <property type="match status" value="1"/>
</dbReference>
<dbReference type="Pfam" id="PF00535">
    <property type="entry name" value="Glycos_transf_2"/>
    <property type="match status" value="1"/>
</dbReference>
<comment type="caution">
    <text evidence="5">The sequence shown here is derived from an EMBL/GenBank/DDBJ whole genome shotgun (WGS) entry which is preliminary data.</text>
</comment>
<dbReference type="EC" id="2.4.-.-" evidence="5"/>
<comment type="similarity">
    <text evidence="1">Belongs to the glycosyltransferase 2 family.</text>
</comment>
<proteinExistence type="inferred from homology"/>
<keyword evidence="3 5" id="KW-0808">Transferase</keyword>
<dbReference type="Proteomes" id="UP001299068">
    <property type="component" value="Unassembled WGS sequence"/>
</dbReference>
<dbReference type="RefSeq" id="WP_221858282.1">
    <property type="nucleotide sequence ID" value="NZ_JAIKTU010000001.1"/>
</dbReference>
<evidence type="ECO:0000256" key="3">
    <source>
        <dbReference type="ARBA" id="ARBA00022679"/>
    </source>
</evidence>
<evidence type="ECO:0000313" key="5">
    <source>
        <dbReference type="EMBL" id="MBY0753931.1"/>
    </source>
</evidence>
<dbReference type="EMBL" id="JAIKTU010000001">
    <property type="protein sequence ID" value="MBY0753931.1"/>
    <property type="molecule type" value="Genomic_DNA"/>
</dbReference>
<dbReference type="InterPro" id="IPR050834">
    <property type="entry name" value="Glycosyltransf_2"/>
</dbReference>
<gene>
    <name evidence="5" type="ORF">K5V21_00540</name>
</gene>
<evidence type="ECO:0000259" key="4">
    <source>
        <dbReference type="Pfam" id="PF00535"/>
    </source>
</evidence>
<accession>A0ABS7KSZ7</accession>
<protein>
    <submittedName>
        <fullName evidence="5">Glycosyltransferase</fullName>
        <ecNumber evidence="5">2.4.-.-</ecNumber>
    </submittedName>
</protein>
<dbReference type="Gene3D" id="3.90.550.10">
    <property type="entry name" value="Spore Coat Polysaccharide Biosynthesis Protein SpsA, Chain A"/>
    <property type="match status" value="1"/>
</dbReference>
<keyword evidence="2 5" id="KW-0328">Glycosyltransferase</keyword>
<organism evidence="5 6">
    <name type="scientific">Clostridium sardiniense</name>
    <name type="common">Clostridium absonum</name>
    <dbReference type="NCBI Taxonomy" id="29369"/>
    <lineage>
        <taxon>Bacteria</taxon>
        <taxon>Bacillati</taxon>
        <taxon>Bacillota</taxon>
        <taxon>Clostridia</taxon>
        <taxon>Eubacteriales</taxon>
        <taxon>Clostridiaceae</taxon>
        <taxon>Clostridium</taxon>
    </lineage>
</organism>
<evidence type="ECO:0000256" key="1">
    <source>
        <dbReference type="ARBA" id="ARBA00006739"/>
    </source>
</evidence>
<dbReference type="PANTHER" id="PTHR43685:SF5">
    <property type="entry name" value="GLYCOSYLTRANSFERASE EPSE-RELATED"/>
    <property type="match status" value="1"/>
</dbReference>